<accession>I3EDQ8</accession>
<sequence>MTVETEKYKELKFQNVDEVKAVLKQLNPEESSLKESLLRCYILNLIMYNQLEETHPIKKTLITLSVYIDLVDKASKAEQPAGSNIIKEAEEELMPEGPETHRRPIDFTIQKNRVHTEKQGGVKPEQRNPRIKNKRRYQDAHNLAGQIRKEYPKLHKK</sequence>
<dbReference type="AlphaFoldDB" id="I3EDQ8"/>
<evidence type="ECO:0000259" key="2">
    <source>
        <dbReference type="Pfam" id="PF09368"/>
    </source>
</evidence>
<dbReference type="VEuPathDB" id="MicrosporidiaDB:NEQG_02478"/>
<dbReference type="HOGENOM" id="CLU_1704711_0_0_1"/>
<protein>
    <recommendedName>
        <fullName evidence="2">Sas10 C-terminal domain-containing protein</fullName>
    </recommendedName>
</protein>
<feature type="domain" description="Sas10 C-terminal" evidence="2">
    <location>
        <begin position="100"/>
        <end position="151"/>
    </location>
</feature>
<dbReference type="Proteomes" id="UP000002872">
    <property type="component" value="Unassembled WGS sequence"/>
</dbReference>
<dbReference type="Pfam" id="PF09368">
    <property type="entry name" value="Sas10"/>
    <property type="match status" value="1"/>
</dbReference>
<proteinExistence type="predicted"/>
<reference evidence="3" key="1">
    <citation type="submission" date="2011-01" db="EMBL/GenBank/DDBJ databases">
        <title>The Genome Sequence of Nematocida parisii strain ERTm3.</title>
        <authorList>
            <consortium name="The Broad Institute Genome Sequencing Platform"/>
            <consortium name="The Broad Institute Genome Sequencing Center for Infectious Disease"/>
            <person name="Cuomo C."/>
            <person name="Troemel E."/>
            <person name="Young S.K."/>
            <person name="Zeng Q."/>
            <person name="Gargeya S."/>
            <person name="Fitzgerald M."/>
            <person name="Haas B."/>
            <person name="Abouelleil A."/>
            <person name="Alvarado L."/>
            <person name="Arachchi H.M."/>
            <person name="Berlin A."/>
            <person name="Chapman S.B."/>
            <person name="Gearin G."/>
            <person name="Goldberg J."/>
            <person name="Griggs A."/>
            <person name="Gujja S."/>
            <person name="Hansen M."/>
            <person name="Heiman D."/>
            <person name="Howarth C."/>
            <person name="Larimer J."/>
            <person name="Lui A."/>
            <person name="MacDonald P.J.P."/>
            <person name="McCowen C."/>
            <person name="Montmayeur A."/>
            <person name="Murphy C."/>
            <person name="Neiman D."/>
            <person name="Pearson M."/>
            <person name="Priest M."/>
            <person name="Roberts A."/>
            <person name="Saif S."/>
            <person name="Shea T."/>
            <person name="Sisk P."/>
            <person name="Stolte C."/>
            <person name="Sykes S."/>
            <person name="Wortman J."/>
            <person name="Nusbaum C."/>
            <person name="Birren B."/>
        </authorList>
    </citation>
    <scope>NUCLEOTIDE SEQUENCE</scope>
    <source>
        <strain evidence="3">ERTm3</strain>
    </source>
</reference>
<keyword evidence="4" id="KW-1185">Reference proteome</keyword>
<dbReference type="OMA" id="THRRPID"/>
<evidence type="ECO:0000256" key="1">
    <source>
        <dbReference type="SAM" id="MobiDB-lite"/>
    </source>
</evidence>
<dbReference type="EMBL" id="GL870883">
    <property type="protein sequence ID" value="EIJ87355.1"/>
    <property type="molecule type" value="Genomic_DNA"/>
</dbReference>
<evidence type="ECO:0000313" key="3">
    <source>
        <dbReference type="EMBL" id="EIJ87355.1"/>
    </source>
</evidence>
<feature type="region of interest" description="Disordered" evidence="1">
    <location>
        <begin position="89"/>
        <end position="157"/>
    </location>
</feature>
<feature type="compositionally biased region" description="Basic and acidic residues" evidence="1">
    <location>
        <begin position="147"/>
        <end position="157"/>
    </location>
</feature>
<gene>
    <name evidence="3" type="ORF">NEQG_02478</name>
</gene>
<organism evidence="3 4">
    <name type="scientific">Nematocida parisii (strain ERTm3)</name>
    <name type="common">Nematode killer fungus</name>
    <dbReference type="NCBI Taxonomy" id="935791"/>
    <lineage>
        <taxon>Eukaryota</taxon>
        <taxon>Fungi</taxon>
        <taxon>Fungi incertae sedis</taxon>
        <taxon>Microsporidia</taxon>
        <taxon>Nematocida</taxon>
    </lineage>
</organism>
<dbReference type="InterPro" id="IPR018972">
    <property type="entry name" value="Sas10_C_dom"/>
</dbReference>
<name>I3EDQ8_NEMP3</name>
<dbReference type="OrthoDB" id="1924577at2759"/>
<feature type="compositionally biased region" description="Basic and acidic residues" evidence="1">
    <location>
        <begin position="114"/>
        <end position="128"/>
    </location>
</feature>
<dbReference type="InParanoid" id="I3EDQ8"/>
<evidence type="ECO:0000313" key="4">
    <source>
        <dbReference type="Proteomes" id="UP000002872"/>
    </source>
</evidence>